<feature type="transmembrane region" description="Helical" evidence="2">
    <location>
        <begin position="251"/>
        <end position="268"/>
    </location>
</feature>
<feature type="transmembrane region" description="Helical" evidence="2">
    <location>
        <begin position="703"/>
        <end position="723"/>
    </location>
</feature>
<feature type="transmembrane region" description="Helical" evidence="2">
    <location>
        <begin position="401"/>
        <end position="421"/>
    </location>
</feature>
<evidence type="ECO:0000313" key="3">
    <source>
        <dbReference type="EMBL" id="URW75488.1"/>
    </source>
</evidence>
<feature type="transmembrane region" description="Helical" evidence="2">
    <location>
        <begin position="179"/>
        <end position="199"/>
    </location>
</feature>
<name>A0ABY4TSU8_9SPHN</name>
<evidence type="ECO:0000256" key="1">
    <source>
        <dbReference type="SAM" id="MobiDB-lite"/>
    </source>
</evidence>
<feature type="transmembrane region" description="Helical" evidence="2">
    <location>
        <begin position="768"/>
        <end position="789"/>
    </location>
</feature>
<feature type="transmembrane region" description="Helical" evidence="2">
    <location>
        <begin position="896"/>
        <end position="917"/>
    </location>
</feature>
<feature type="transmembrane region" description="Helical" evidence="2">
    <location>
        <begin position="680"/>
        <end position="696"/>
    </location>
</feature>
<dbReference type="PANTHER" id="PTHR38434:SF1">
    <property type="entry name" value="BLL2549 PROTEIN"/>
    <property type="match status" value="1"/>
</dbReference>
<keyword evidence="4" id="KW-1185">Reference proteome</keyword>
<dbReference type="PANTHER" id="PTHR38434">
    <property type="entry name" value="BLL2549 PROTEIN"/>
    <property type="match status" value="1"/>
</dbReference>
<feature type="transmembrane region" description="Helical" evidence="2">
    <location>
        <begin position="623"/>
        <end position="649"/>
    </location>
</feature>
<dbReference type="Proteomes" id="UP001055580">
    <property type="component" value="Chromosome"/>
</dbReference>
<dbReference type="EMBL" id="CP098401">
    <property type="protein sequence ID" value="URW75488.1"/>
    <property type="molecule type" value="Genomic_DNA"/>
</dbReference>
<feature type="transmembrane region" description="Helical" evidence="2">
    <location>
        <begin position="457"/>
        <end position="476"/>
    </location>
</feature>
<dbReference type="InterPro" id="IPR019286">
    <property type="entry name" value="DUF2339_TM"/>
</dbReference>
<feature type="transmembrane region" description="Helical" evidence="2">
    <location>
        <begin position="923"/>
        <end position="941"/>
    </location>
</feature>
<feature type="transmembrane region" description="Helical" evidence="2">
    <location>
        <begin position="206"/>
        <end position="227"/>
    </location>
</feature>
<evidence type="ECO:0000313" key="4">
    <source>
        <dbReference type="Proteomes" id="UP001055580"/>
    </source>
</evidence>
<feature type="transmembrane region" description="Helical" evidence="2">
    <location>
        <begin position="115"/>
        <end position="132"/>
    </location>
</feature>
<feature type="transmembrane region" description="Helical" evidence="2">
    <location>
        <begin position="743"/>
        <end position="761"/>
    </location>
</feature>
<keyword evidence="2" id="KW-0812">Transmembrane</keyword>
<feature type="transmembrane region" description="Helical" evidence="2">
    <location>
        <begin position="828"/>
        <end position="845"/>
    </location>
</feature>
<organism evidence="3 4">
    <name type="scientific">Sphingomonas donggukensis</name>
    <dbReference type="NCBI Taxonomy" id="2949093"/>
    <lineage>
        <taxon>Bacteria</taxon>
        <taxon>Pseudomonadati</taxon>
        <taxon>Pseudomonadota</taxon>
        <taxon>Alphaproteobacteria</taxon>
        <taxon>Sphingomonadales</taxon>
        <taxon>Sphingomonadaceae</taxon>
        <taxon>Sphingomonas</taxon>
    </lineage>
</organism>
<feature type="transmembrane region" description="Helical" evidence="2">
    <location>
        <begin position="801"/>
        <end position="821"/>
    </location>
</feature>
<feature type="transmembrane region" description="Helical" evidence="2">
    <location>
        <begin position="433"/>
        <end position="451"/>
    </location>
</feature>
<evidence type="ECO:0000256" key="2">
    <source>
        <dbReference type="SAM" id="Phobius"/>
    </source>
</evidence>
<feature type="transmembrane region" description="Helical" evidence="2">
    <location>
        <begin position="300"/>
        <end position="322"/>
    </location>
</feature>
<dbReference type="RefSeq" id="WP_250751739.1">
    <property type="nucleotide sequence ID" value="NZ_CP098401.1"/>
</dbReference>
<feature type="transmembrane region" description="Helical" evidence="2">
    <location>
        <begin position="532"/>
        <end position="550"/>
    </location>
</feature>
<sequence length="954" mass="97357">MTAILLLGLMAVCAKLVFDVRTLRSRVEALEREQPREVAAPRAAPPPLPWDDTPAPRATARIVHAAPPPESVIEEQVVAAVEPEPEPEPAPDIPVTQPTPAPRGFAFEDLFGRKLPIWAGGVTLAVAGFLIVKYSIDAGLLSPLIRVLFGLTFGTALIAGAEVALRAEARVRDPRVRQALAGAGIATLYASILVAANLYQLISPPVAFVGMALVTALAGGLSLRFGAPSAVLGLVGGLAAPALVGSGSPDVPLLSAYLALAVGGLCALSRSQRWMWLGVSALVGGFGWGLVLVLGGALDAAASLSIGAYMLLLGVALPVLAFAGDRGRWVRLAGSLAACAQLAALVAMGGFGGLEWGLFALVSIAIVWLSRREAALADLPVAGLTVALLLTAAWPDPTARALALVLAGIVAIYGGPAAWRVWRDARVGDAGQVAAVAVAIVALPALHLPLAESTSSLLAFAGGAIAGTVAALGWRAADRREDARFATLATAAAGLLAVALVVVAPPWLAPPAIALVAGGVLLLAHRAGDGRIDLAAWGFATAAVAALVLAPPADAWRAVGIDHGGGVTEAVRWLIPAIIAAVFAWRGRIAAAQRLAQPVAVGLGYVAAAQVVPSHLLPLVPAAMLAALAVARGVRPALLAAGAIAVAWAIVPLGQWIAASGGAVFGVPTLVTALPSIADALLRLGIPALAVAVVALRQPDPSIATPARIAVALLGVVVAHIAYKQLFAIADTTAFVRLGLAERTLWEAALATAAFAAWPRWPRVAKAFAATSLAHFALFTGLLHNPLWAVQAVGGWPLANLLLPAYATAFAVTLFGARLALPPVAERLRGGVQMALVLLFVASTLRQFAHGSILAVGPVGAGEDILRSVALIAVAVAFLRHGIVAEGRTGARDWRIASLLVMLVAVGKVFLSDAAGLDGLLRIASFAALGFSLIGIGWLYARYVPGDGRVVASE</sequence>
<feature type="transmembrane region" description="Helical" evidence="2">
    <location>
        <begin position="865"/>
        <end position="884"/>
    </location>
</feature>
<feature type="transmembrane region" description="Helical" evidence="2">
    <location>
        <begin position="144"/>
        <end position="167"/>
    </location>
</feature>
<dbReference type="Pfam" id="PF10101">
    <property type="entry name" value="DUF2339"/>
    <property type="match status" value="1"/>
</dbReference>
<feature type="transmembrane region" description="Helical" evidence="2">
    <location>
        <begin position="508"/>
        <end position="525"/>
    </location>
</feature>
<proteinExistence type="predicted"/>
<feature type="region of interest" description="Disordered" evidence="1">
    <location>
        <begin position="31"/>
        <end position="56"/>
    </location>
</feature>
<feature type="transmembrane region" description="Helical" evidence="2">
    <location>
        <begin position="275"/>
        <end position="294"/>
    </location>
</feature>
<keyword evidence="2" id="KW-0472">Membrane</keyword>
<gene>
    <name evidence="3" type="ORF">M9980_13290</name>
</gene>
<accession>A0ABY4TSU8</accession>
<keyword evidence="2" id="KW-1133">Transmembrane helix</keyword>
<reference evidence="3" key="1">
    <citation type="submission" date="2022-05" db="EMBL/GenBank/DDBJ databases">
        <title>Sphingomonas sp. strain RMG20 Genome sequencing and assembly.</title>
        <authorList>
            <person name="Kim I."/>
        </authorList>
    </citation>
    <scope>NUCLEOTIDE SEQUENCE</scope>
    <source>
        <strain evidence="3">RMG20</strain>
    </source>
</reference>
<feature type="transmembrane region" description="Helical" evidence="2">
    <location>
        <begin position="353"/>
        <end position="369"/>
    </location>
</feature>
<feature type="transmembrane region" description="Helical" evidence="2">
    <location>
        <begin position="483"/>
        <end position="502"/>
    </location>
</feature>
<protein>
    <submittedName>
        <fullName evidence="3">DUF2339 domain-containing protein</fullName>
    </submittedName>
</protein>